<dbReference type="EMBL" id="SGBC01000001">
    <property type="protein sequence ID" value="RZD16913.1"/>
    <property type="molecule type" value="Genomic_DNA"/>
</dbReference>
<evidence type="ECO:0000256" key="4">
    <source>
        <dbReference type="RuleBase" id="RU003456"/>
    </source>
</evidence>
<evidence type="ECO:0000259" key="6">
    <source>
        <dbReference type="Pfam" id="PF00329"/>
    </source>
</evidence>
<evidence type="ECO:0000256" key="1">
    <source>
        <dbReference type="ARBA" id="ARBA00007569"/>
    </source>
</evidence>
<comment type="subcellular location">
    <subcellularLocation>
        <location evidence="3">Cell membrane</location>
        <topology evidence="3">Peripheral membrane protein</topology>
        <orientation evidence="3">Cytoplasmic side</orientation>
    </subcellularLocation>
</comment>
<dbReference type="PROSITE" id="PS00542">
    <property type="entry name" value="COMPLEX1_30K"/>
    <property type="match status" value="1"/>
</dbReference>
<keyword evidence="3 5" id="KW-0874">Quinone</keyword>
<gene>
    <name evidence="3" type="primary">nuoC</name>
    <name evidence="7" type="ORF">EVJ46_01360</name>
</gene>
<dbReference type="InterPro" id="IPR010218">
    <property type="entry name" value="NADH_DH_suC"/>
</dbReference>
<name>A0A519BI09_ACIG2</name>
<evidence type="ECO:0000313" key="8">
    <source>
        <dbReference type="Proteomes" id="UP000316562"/>
    </source>
</evidence>
<evidence type="ECO:0000256" key="5">
    <source>
        <dbReference type="RuleBase" id="RU003582"/>
    </source>
</evidence>
<dbReference type="Pfam" id="PF00329">
    <property type="entry name" value="Complex1_30kDa"/>
    <property type="match status" value="1"/>
</dbReference>
<dbReference type="Gene3D" id="3.30.460.80">
    <property type="entry name" value="NADH:ubiquinone oxidoreductase, 30kDa subunit"/>
    <property type="match status" value="1"/>
</dbReference>
<protein>
    <recommendedName>
        <fullName evidence="3">NADH-quinone oxidoreductase subunit C</fullName>
        <ecNumber evidence="3">7.1.1.-</ecNumber>
    </recommendedName>
    <alternativeName>
        <fullName evidence="3">NADH dehydrogenase I subunit C</fullName>
    </alternativeName>
    <alternativeName>
        <fullName evidence="3">NDH-1 subunit C</fullName>
    </alternativeName>
</protein>
<dbReference type="GO" id="GO:0008137">
    <property type="term" value="F:NADH dehydrogenase (ubiquinone) activity"/>
    <property type="evidence" value="ECO:0007669"/>
    <property type="project" value="InterPro"/>
</dbReference>
<reference evidence="7 8" key="1">
    <citation type="journal article" date="2019" name="ISME J.">
        <title>Insights into ecological role of a new deltaproteobacterial order Candidatus Acidulodesulfobacterales by metagenomics and metatranscriptomics.</title>
        <authorList>
            <person name="Tan S."/>
            <person name="Liu J."/>
            <person name="Fang Y."/>
            <person name="Hedlund B.P."/>
            <person name="Lian Z.H."/>
            <person name="Huang L.Y."/>
            <person name="Li J.T."/>
            <person name="Huang L.N."/>
            <person name="Li W.J."/>
            <person name="Jiang H.C."/>
            <person name="Dong H.L."/>
            <person name="Shu W.S."/>
        </authorList>
    </citation>
    <scope>NUCLEOTIDE SEQUENCE [LARGE SCALE GENOMIC DNA]</scope>
    <source>
        <strain evidence="7">AP2</strain>
    </source>
</reference>
<dbReference type="GO" id="GO:0005886">
    <property type="term" value="C:plasma membrane"/>
    <property type="evidence" value="ECO:0007669"/>
    <property type="project" value="UniProtKB-SubCell"/>
</dbReference>
<dbReference type="AlphaFoldDB" id="A0A519BI09"/>
<evidence type="ECO:0000256" key="3">
    <source>
        <dbReference type="HAMAP-Rule" id="MF_01357"/>
    </source>
</evidence>
<evidence type="ECO:0000256" key="2">
    <source>
        <dbReference type="ARBA" id="ARBA00022448"/>
    </source>
</evidence>
<dbReference type="SUPFAM" id="SSF143243">
    <property type="entry name" value="Nqo5-like"/>
    <property type="match status" value="1"/>
</dbReference>
<dbReference type="PANTHER" id="PTHR10884:SF14">
    <property type="entry name" value="NADH DEHYDROGENASE [UBIQUINONE] IRON-SULFUR PROTEIN 3, MITOCHONDRIAL"/>
    <property type="match status" value="1"/>
</dbReference>
<dbReference type="GO" id="GO:0050136">
    <property type="term" value="F:NADH dehydrogenase (quinone) (non-electrogenic) activity"/>
    <property type="evidence" value="ECO:0007669"/>
    <property type="project" value="UniProtKB-UniRule"/>
</dbReference>
<accession>A0A519BI09</accession>
<keyword evidence="2 3" id="KW-0813">Transport</keyword>
<sequence>MNSEDMETFFALSVIKNVMQKYIISTDTSNDDVRITTTKENLIELVKFMKEDSRLNFDMLSDLFGVDYPKRNERIEVIYNLYSTKNNFRIFVKCQSKIDEPDYPSLTSIYESANWFEREVYDLFGLKFKGHPHLKRILNPEDWDGHPLLKDYPLRKRPAVEELNFDAPGFLEEKEFGNK</sequence>
<feature type="domain" description="NADH:ubiquinone oxidoreductase 30kDa subunit" evidence="6">
    <location>
        <begin position="36"/>
        <end position="157"/>
    </location>
</feature>
<dbReference type="PANTHER" id="PTHR10884">
    <property type="entry name" value="NADH DEHYDROGENASE UBIQUINONE IRON-SULFUR PROTEIN 3"/>
    <property type="match status" value="1"/>
</dbReference>
<comment type="caution">
    <text evidence="7">The sequence shown here is derived from an EMBL/GenBank/DDBJ whole genome shotgun (WGS) entry which is preliminary data.</text>
</comment>
<comment type="catalytic activity">
    <reaction evidence="3 5">
        <text>a quinone + NADH + 5 H(+)(in) = a quinol + NAD(+) + 4 H(+)(out)</text>
        <dbReference type="Rhea" id="RHEA:57888"/>
        <dbReference type="ChEBI" id="CHEBI:15378"/>
        <dbReference type="ChEBI" id="CHEBI:24646"/>
        <dbReference type="ChEBI" id="CHEBI:57540"/>
        <dbReference type="ChEBI" id="CHEBI:57945"/>
        <dbReference type="ChEBI" id="CHEBI:132124"/>
    </reaction>
</comment>
<dbReference type="InterPro" id="IPR001268">
    <property type="entry name" value="NADH_UbQ_OxRdtase_30kDa_su"/>
</dbReference>
<dbReference type="NCBIfam" id="TIGR01961">
    <property type="entry name" value="NuoC_fam"/>
    <property type="match status" value="1"/>
</dbReference>
<organism evidence="7 8">
    <name type="scientific">Acididesulfobacter guangdongensis</name>
    <dbReference type="NCBI Taxonomy" id="2597225"/>
    <lineage>
        <taxon>Bacteria</taxon>
        <taxon>Deltaproteobacteria</taxon>
        <taxon>Candidatus Acidulodesulfobacterales</taxon>
        <taxon>Candidatus Acididesulfobacter</taxon>
    </lineage>
</organism>
<dbReference type="InterPro" id="IPR037232">
    <property type="entry name" value="NADH_quin_OxRdtase_su_C/D-like"/>
</dbReference>
<dbReference type="GO" id="GO:0048038">
    <property type="term" value="F:quinone binding"/>
    <property type="evidence" value="ECO:0007669"/>
    <property type="project" value="UniProtKB-KW"/>
</dbReference>
<evidence type="ECO:0000313" key="7">
    <source>
        <dbReference type="EMBL" id="RZD16913.1"/>
    </source>
</evidence>
<dbReference type="EC" id="7.1.1.-" evidence="3"/>
<keyword evidence="3" id="KW-0472">Membrane</keyword>
<dbReference type="Proteomes" id="UP000316562">
    <property type="component" value="Unassembled WGS sequence"/>
</dbReference>
<keyword evidence="3" id="KW-0830">Ubiquinone</keyword>
<comment type="subunit">
    <text evidence="3">NDH-1 is composed of 14 different subunits. Subunits NuoB, C, D, E, F, and G constitute the peripheral sector of the complex.</text>
</comment>
<keyword evidence="3 4" id="KW-0520">NAD</keyword>
<comment type="similarity">
    <text evidence="1 3 4">Belongs to the complex I 30 kDa subunit family.</text>
</comment>
<keyword evidence="3 4" id="KW-1278">Translocase</keyword>
<proteinExistence type="inferred from homology"/>
<dbReference type="InterPro" id="IPR020396">
    <property type="entry name" value="NADH_UbQ_OxRdtase_CS"/>
</dbReference>
<keyword evidence="3" id="KW-1003">Cell membrane</keyword>
<dbReference type="HAMAP" id="MF_01357">
    <property type="entry name" value="NDH1_NuoC"/>
    <property type="match status" value="1"/>
</dbReference>
<comment type="function">
    <text evidence="3">NDH-1 shuttles electrons from NADH, via FMN and iron-sulfur (Fe-S) centers, to quinones in the respiratory chain. The immediate electron acceptor for the enzyme in this species is believed to be ubiquinone. Couples the redox reaction to proton translocation (for every two electrons transferred, four hydrogen ions are translocated across the cytoplasmic membrane), and thus conserves the redox energy in a proton gradient.</text>
</comment>